<protein>
    <recommendedName>
        <fullName evidence="3">HPt domain-containing protein</fullName>
    </recommendedName>
</protein>
<feature type="domain" description="HPt" evidence="3">
    <location>
        <begin position="47"/>
        <end position="144"/>
    </location>
</feature>
<sequence length="150" mass="16480">MVNGWTHQLLLAGPASRSPEDADADEIRTETAFDDCPELAALVDMLGPAEVHKVVALLVEVTRADIAALDRAIRAYDYDQATQQLHRIVGSYHLLGPSALADEGRELLAELRTERSPSTLPRLWLYRDRVMALATRLEKTVAAPHGQVTA</sequence>
<dbReference type="EMBL" id="JAMBEP010000001">
    <property type="protein sequence ID" value="MCL1633115.1"/>
    <property type="molecule type" value="Genomic_DNA"/>
</dbReference>
<accession>A0ABT0MFK3</accession>
<feature type="modified residue" description="Phosphohistidine" evidence="2">
    <location>
        <position position="86"/>
    </location>
</feature>
<evidence type="ECO:0000259" key="3">
    <source>
        <dbReference type="PROSITE" id="PS50894"/>
    </source>
</evidence>
<evidence type="ECO:0000256" key="2">
    <source>
        <dbReference type="PROSITE-ProRule" id="PRU00110"/>
    </source>
</evidence>
<keyword evidence="1" id="KW-0902">Two-component regulatory system</keyword>
<dbReference type="Gene3D" id="1.20.120.160">
    <property type="entry name" value="HPT domain"/>
    <property type="match status" value="1"/>
</dbReference>
<dbReference type="SUPFAM" id="SSF47226">
    <property type="entry name" value="Histidine-containing phosphotransfer domain, HPT domain"/>
    <property type="match status" value="1"/>
</dbReference>
<dbReference type="PROSITE" id="PS50894">
    <property type="entry name" value="HPT"/>
    <property type="match status" value="1"/>
</dbReference>
<dbReference type="RefSeq" id="WP_249469810.1">
    <property type="nucleotide sequence ID" value="NZ_JAMBEP010000001.1"/>
</dbReference>
<keyword evidence="5" id="KW-1185">Reference proteome</keyword>
<evidence type="ECO:0000256" key="1">
    <source>
        <dbReference type="ARBA" id="ARBA00023012"/>
    </source>
</evidence>
<comment type="caution">
    <text evidence="4">The sequence shown here is derived from an EMBL/GenBank/DDBJ whole genome shotgun (WGS) entry which is preliminary data.</text>
</comment>
<dbReference type="Proteomes" id="UP001431217">
    <property type="component" value="Unassembled WGS sequence"/>
</dbReference>
<gene>
    <name evidence="4" type="ORF">M2650_00420</name>
</gene>
<dbReference type="InterPro" id="IPR008207">
    <property type="entry name" value="Sig_transdc_His_kin_Hpt_dom"/>
</dbReference>
<keyword evidence="2" id="KW-0597">Phosphoprotein</keyword>
<evidence type="ECO:0000313" key="4">
    <source>
        <dbReference type="EMBL" id="MCL1633115.1"/>
    </source>
</evidence>
<evidence type="ECO:0000313" key="5">
    <source>
        <dbReference type="Proteomes" id="UP001431217"/>
    </source>
</evidence>
<organism evidence="4 5">
    <name type="scientific">Luteimonas galliterrae</name>
    <dbReference type="NCBI Taxonomy" id="2940486"/>
    <lineage>
        <taxon>Bacteria</taxon>
        <taxon>Pseudomonadati</taxon>
        <taxon>Pseudomonadota</taxon>
        <taxon>Gammaproteobacteria</taxon>
        <taxon>Lysobacterales</taxon>
        <taxon>Lysobacteraceae</taxon>
        <taxon>Luteimonas</taxon>
    </lineage>
</organism>
<dbReference type="InterPro" id="IPR036641">
    <property type="entry name" value="HPT_dom_sf"/>
</dbReference>
<proteinExistence type="predicted"/>
<reference evidence="4 5" key="1">
    <citation type="submission" date="2022-05" db="EMBL/GenBank/DDBJ databases">
        <title>Luteimonas sp. SX5, whole genome shotgun sequencing project.</title>
        <authorList>
            <person name="Zhao G."/>
            <person name="Shen L."/>
        </authorList>
    </citation>
    <scope>NUCLEOTIDE SEQUENCE [LARGE SCALE GENOMIC DNA]</scope>
    <source>
        <strain evidence="4 5">SX5</strain>
    </source>
</reference>
<name>A0ABT0MFK3_9GAMM</name>